<comment type="caution">
    <text evidence="12">The sequence shown here is derived from an EMBL/GenBank/DDBJ whole genome shotgun (WGS) entry which is preliminary data.</text>
</comment>
<dbReference type="PROSITE" id="PS50262">
    <property type="entry name" value="G_PROTEIN_RECEP_F1_2"/>
    <property type="match status" value="1"/>
</dbReference>
<dbReference type="GO" id="GO:0007218">
    <property type="term" value="P:neuropeptide signaling pathway"/>
    <property type="evidence" value="ECO:0007669"/>
    <property type="project" value="TreeGrafter"/>
</dbReference>
<dbReference type="EMBL" id="CAJHNH020000733">
    <property type="protein sequence ID" value="CAG5119547.1"/>
    <property type="molecule type" value="Genomic_DNA"/>
</dbReference>
<dbReference type="InterPro" id="IPR000276">
    <property type="entry name" value="GPCR_Rhodpsn"/>
</dbReference>
<dbReference type="PROSITE" id="PS00237">
    <property type="entry name" value="G_PROTEIN_RECEP_F1_1"/>
    <property type="match status" value="1"/>
</dbReference>
<evidence type="ECO:0000313" key="12">
    <source>
        <dbReference type="EMBL" id="CAG5119547.1"/>
    </source>
</evidence>
<name>A0A8S3YQM5_9EUPU</name>
<keyword evidence="3 9" id="KW-0812">Transmembrane</keyword>
<evidence type="ECO:0000256" key="2">
    <source>
        <dbReference type="ARBA" id="ARBA00022475"/>
    </source>
</evidence>
<dbReference type="Gene3D" id="1.20.1070.10">
    <property type="entry name" value="Rhodopsin 7-helix transmembrane proteins"/>
    <property type="match status" value="1"/>
</dbReference>
<organism evidence="12 13">
    <name type="scientific">Candidula unifasciata</name>
    <dbReference type="NCBI Taxonomy" id="100452"/>
    <lineage>
        <taxon>Eukaryota</taxon>
        <taxon>Metazoa</taxon>
        <taxon>Spiralia</taxon>
        <taxon>Lophotrochozoa</taxon>
        <taxon>Mollusca</taxon>
        <taxon>Gastropoda</taxon>
        <taxon>Heterobranchia</taxon>
        <taxon>Euthyneura</taxon>
        <taxon>Panpulmonata</taxon>
        <taxon>Eupulmonata</taxon>
        <taxon>Stylommatophora</taxon>
        <taxon>Helicina</taxon>
        <taxon>Helicoidea</taxon>
        <taxon>Geomitridae</taxon>
        <taxon>Candidula</taxon>
    </lineage>
</organism>
<dbReference type="Proteomes" id="UP000678393">
    <property type="component" value="Unassembled WGS sequence"/>
</dbReference>
<feature type="domain" description="G-protein coupled receptors family 1 profile" evidence="11">
    <location>
        <begin position="37"/>
        <end position="233"/>
    </location>
</feature>
<sequence>MNSTDLILDNKLEHFSWWFKVPMVTYLLTISSIGVPGNIIVAIIYGRELSKSACDWLILTMSITDAFVCFCSPALYIRSCLMIPLPWKANFLCTLEYWLQLTAMFASCLLLAIIALDRYAKICRPGLSSLTPTMARNVCVITVVISASICLAPFFGGIMDSYCYISEIRETTVTKIFFTSIFGCYVVSFLIVTFAYASVCQKINQKIKLKQKLLENNGLNLSAKQENKQEVKTYLFHRINLWHQILKFFPVKLNMRRRTQNKNQTEGKTSNEFLYLNANMAGSGDSRYNNANLSYVEDYGKTGFRSTDVKIDVSEAEIILCDRPDNKWHSRRETSEDEVTSCSASCKSAFHGSRG</sequence>
<dbReference type="SUPFAM" id="SSF81321">
    <property type="entry name" value="Family A G protein-coupled receptor-like"/>
    <property type="match status" value="1"/>
</dbReference>
<comment type="similarity">
    <text evidence="9">Belongs to the G-protein coupled receptor 1 family.</text>
</comment>
<accession>A0A8S3YQM5</accession>
<feature type="transmembrane region" description="Helical" evidence="10">
    <location>
        <begin position="97"/>
        <end position="116"/>
    </location>
</feature>
<evidence type="ECO:0000256" key="5">
    <source>
        <dbReference type="ARBA" id="ARBA00023040"/>
    </source>
</evidence>
<evidence type="ECO:0000256" key="6">
    <source>
        <dbReference type="ARBA" id="ARBA00023136"/>
    </source>
</evidence>
<evidence type="ECO:0000256" key="10">
    <source>
        <dbReference type="SAM" id="Phobius"/>
    </source>
</evidence>
<dbReference type="GO" id="GO:0005886">
    <property type="term" value="C:plasma membrane"/>
    <property type="evidence" value="ECO:0007669"/>
    <property type="project" value="UniProtKB-SubCell"/>
</dbReference>
<dbReference type="OrthoDB" id="6162029at2759"/>
<dbReference type="PANTHER" id="PTHR24230:SF0">
    <property type="entry name" value="G-PROTEIN COUPLED RECEPTORS FAMILY 1 PROFILE DOMAIN-CONTAINING PROTEIN"/>
    <property type="match status" value="1"/>
</dbReference>
<evidence type="ECO:0000256" key="9">
    <source>
        <dbReference type="RuleBase" id="RU000688"/>
    </source>
</evidence>
<keyword evidence="5 9" id="KW-0297">G-protein coupled receptor</keyword>
<evidence type="ECO:0000256" key="8">
    <source>
        <dbReference type="ARBA" id="ARBA00023224"/>
    </source>
</evidence>
<proteinExistence type="inferred from homology"/>
<evidence type="ECO:0000313" key="13">
    <source>
        <dbReference type="Proteomes" id="UP000678393"/>
    </source>
</evidence>
<reference evidence="12" key="1">
    <citation type="submission" date="2021-04" db="EMBL/GenBank/DDBJ databases">
        <authorList>
            <consortium name="Molecular Ecology Group"/>
        </authorList>
    </citation>
    <scope>NUCLEOTIDE SEQUENCE</scope>
</reference>
<evidence type="ECO:0000256" key="3">
    <source>
        <dbReference type="ARBA" id="ARBA00022692"/>
    </source>
</evidence>
<dbReference type="CDD" id="cd00637">
    <property type="entry name" value="7tm_classA_rhodopsin-like"/>
    <property type="match status" value="1"/>
</dbReference>
<keyword evidence="2" id="KW-1003">Cell membrane</keyword>
<feature type="non-terminal residue" evidence="12">
    <location>
        <position position="355"/>
    </location>
</feature>
<dbReference type="GO" id="GO:0008528">
    <property type="term" value="F:G protein-coupled peptide receptor activity"/>
    <property type="evidence" value="ECO:0007669"/>
    <property type="project" value="TreeGrafter"/>
</dbReference>
<evidence type="ECO:0000256" key="7">
    <source>
        <dbReference type="ARBA" id="ARBA00023170"/>
    </source>
</evidence>
<dbReference type="AlphaFoldDB" id="A0A8S3YQM5"/>
<feature type="transmembrane region" description="Helical" evidence="10">
    <location>
        <begin position="56"/>
        <end position="77"/>
    </location>
</feature>
<protein>
    <recommendedName>
        <fullName evidence="11">G-protein coupled receptors family 1 profile domain-containing protein</fullName>
    </recommendedName>
</protein>
<dbReference type="Pfam" id="PF00001">
    <property type="entry name" value="7tm_1"/>
    <property type="match status" value="1"/>
</dbReference>
<keyword evidence="8 9" id="KW-0807">Transducer</keyword>
<feature type="transmembrane region" description="Helical" evidence="10">
    <location>
        <begin position="176"/>
        <end position="199"/>
    </location>
</feature>
<evidence type="ECO:0000256" key="4">
    <source>
        <dbReference type="ARBA" id="ARBA00022989"/>
    </source>
</evidence>
<dbReference type="InterPro" id="IPR017452">
    <property type="entry name" value="GPCR_Rhodpsn_7TM"/>
</dbReference>
<keyword evidence="13" id="KW-1185">Reference proteome</keyword>
<keyword evidence="7 9" id="KW-0675">Receptor</keyword>
<evidence type="ECO:0000259" key="11">
    <source>
        <dbReference type="PROSITE" id="PS50262"/>
    </source>
</evidence>
<comment type="subcellular location">
    <subcellularLocation>
        <location evidence="1">Cell membrane</location>
        <topology evidence="1">Multi-pass membrane protein</topology>
    </subcellularLocation>
</comment>
<dbReference type="PRINTS" id="PR00237">
    <property type="entry name" value="GPCRRHODOPSN"/>
</dbReference>
<feature type="transmembrane region" description="Helical" evidence="10">
    <location>
        <begin position="23"/>
        <end position="44"/>
    </location>
</feature>
<keyword evidence="6 10" id="KW-0472">Membrane</keyword>
<keyword evidence="4 10" id="KW-1133">Transmembrane helix</keyword>
<evidence type="ECO:0000256" key="1">
    <source>
        <dbReference type="ARBA" id="ARBA00004651"/>
    </source>
</evidence>
<gene>
    <name evidence="12" type="ORF">CUNI_LOCUS5105</name>
</gene>
<feature type="transmembrane region" description="Helical" evidence="10">
    <location>
        <begin position="137"/>
        <end position="156"/>
    </location>
</feature>
<dbReference type="PANTHER" id="PTHR24230">
    <property type="entry name" value="G-PROTEIN COUPLED RECEPTOR"/>
    <property type="match status" value="1"/>
</dbReference>